<dbReference type="GeneID" id="92357653"/>
<accession>A0A836KD71</accession>
<proteinExistence type="predicted"/>
<comment type="caution">
    <text evidence="2">The sequence shown here is derived from an EMBL/GenBank/DDBJ whole genome shotgun (WGS) entry which is preliminary data.</text>
</comment>
<reference evidence="3" key="2">
    <citation type="journal article" date="2021" name="Sci. Data">
        <title>Chromosome-scale genome sequencing, assembly and annotation of six genomes from subfamily Leishmaniinae.</title>
        <authorList>
            <person name="Almutairi H."/>
            <person name="Urbaniak M.D."/>
            <person name="Bates M.D."/>
            <person name="Jariyapan N."/>
            <person name="Kwakye-Nuako G."/>
            <person name="Thomaz Soccol V."/>
            <person name="Al-Salem W.S."/>
            <person name="Dillon R.J."/>
            <person name="Bates P.A."/>
            <person name="Gatherer D."/>
        </authorList>
    </citation>
    <scope>NUCLEOTIDE SEQUENCE [LARGE SCALE GENOMIC DNA]</scope>
</reference>
<feature type="coiled-coil region" evidence="1">
    <location>
        <begin position="201"/>
        <end position="253"/>
    </location>
</feature>
<sequence>MSSSPSNAASTTVKIIGTALEDALKVPKDAQHQVQLQEPACWCSSSPSSTHDHLNERLQAFESFIIQRVREECARASAGVSGRLDARSTGAAADTPAPTVTSSQAFGGLLSGRRLDVQLEAQRTRSVAMEQRLTYLEAKLNALMTDMVAQAQAENSHRKQLLAAVDAKLEARMSTESEADTSRYTVDRADLSLMENVTCALAAMHERVEEQHAELTRWQQQNYELMRMMVTQLNCLKEDNRQLHSELATVRQRLGRFRESSQFPTMSLHDER</sequence>
<evidence type="ECO:0000256" key="1">
    <source>
        <dbReference type="SAM" id="Coils"/>
    </source>
</evidence>
<dbReference type="SMR" id="A0A836KD71"/>
<reference evidence="3" key="1">
    <citation type="journal article" date="2021" name="Microbiol. Resour. Announc.">
        <title>LGAAP: Leishmaniinae Genome Assembly and Annotation Pipeline.</title>
        <authorList>
            <person name="Almutairi H."/>
            <person name="Urbaniak M.D."/>
            <person name="Bates M.D."/>
            <person name="Jariyapan N."/>
            <person name="Kwakye-Nuako G."/>
            <person name="Thomaz-Soccol V."/>
            <person name="Al-Salem W.S."/>
            <person name="Dillon R.J."/>
            <person name="Bates P.A."/>
            <person name="Gatherer D."/>
        </authorList>
    </citation>
    <scope>NUCLEOTIDE SEQUENCE [LARGE SCALE GENOMIC DNA]</scope>
</reference>
<keyword evidence="3" id="KW-1185">Reference proteome</keyword>
<gene>
    <name evidence="2" type="ORF">LSCM4_01671</name>
</gene>
<dbReference type="RefSeq" id="XP_067059410.1">
    <property type="nucleotide sequence ID" value="XM_067203719.1"/>
</dbReference>
<protein>
    <submittedName>
        <fullName evidence="2">Uncharacterized protein</fullName>
    </submittedName>
</protein>
<evidence type="ECO:0000313" key="3">
    <source>
        <dbReference type="Proteomes" id="UP000674143"/>
    </source>
</evidence>
<dbReference type="Proteomes" id="UP000674143">
    <property type="component" value="Unassembled WGS sequence"/>
</dbReference>
<dbReference type="AlphaFoldDB" id="A0A836KD71"/>
<organism evidence="2 3">
    <name type="scientific">Leishmania orientalis</name>
    <dbReference type="NCBI Taxonomy" id="2249476"/>
    <lineage>
        <taxon>Eukaryota</taxon>
        <taxon>Discoba</taxon>
        <taxon>Euglenozoa</taxon>
        <taxon>Kinetoplastea</taxon>
        <taxon>Metakinetoplastina</taxon>
        <taxon>Trypanosomatida</taxon>
        <taxon>Trypanosomatidae</taxon>
        <taxon>Leishmaniinae</taxon>
        <taxon>Leishmania</taxon>
    </lineage>
</organism>
<dbReference type="KEGG" id="loi:92357653"/>
<name>A0A836KD71_9TRYP</name>
<evidence type="ECO:0000313" key="2">
    <source>
        <dbReference type="EMBL" id="KAG5466520.1"/>
    </source>
</evidence>
<dbReference type="EMBL" id="JAFHLR010000035">
    <property type="protein sequence ID" value="KAG5466520.1"/>
    <property type="molecule type" value="Genomic_DNA"/>
</dbReference>
<keyword evidence="1" id="KW-0175">Coiled coil</keyword>